<reference evidence="6 7" key="1">
    <citation type="submission" date="2019-10" db="EMBL/GenBank/DDBJ databases">
        <title>Genome diversity of Sutterella seckii.</title>
        <authorList>
            <person name="Chaplin A.V."/>
            <person name="Sokolova S.R."/>
            <person name="Mosin K.A."/>
            <person name="Ivanova E.L."/>
            <person name="Kochetkova T.O."/>
            <person name="Goltsov A.Y."/>
            <person name="Trofimov D.Y."/>
            <person name="Efimov B.A."/>
        </authorList>
    </citation>
    <scope>NUCLEOTIDE SEQUENCE [LARGE SCALE GENOMIC DNA]</scope>
    <source>
        <strain evidence="6 7">ASD393</strain>
    </source>
</reference>
<feature type="domain" description="HTH lysR-type" evidence="5">
    <location>
        <begin position="50"/>
        <end position="101"/>
    </location>
</feature>
<keyword evidence="2" id="KW-0805">Transcription regulation</keyword>
<dbReference type="CDD" id="cd05466">
    <property type="entry name" value="PBP2_LTTR_substrate"/>
    <property type="match status" value="1"/>
</dbReference>
<evidence type="ECO:0000256" key="3">
    <source>
        <dbReference type="ARBA" id="ARBA00023125"/>
    </source>
</evidence>
<sequence>MGNPARLSFCGRHGCIHAGFFYSRAIFAKTQSEGTPMSCTDQVLFSRNAEIFVDIARTRSLSRTAENFGVSISAVSRQLADFEPSLSVELFDRARRPLVLTPEGRLLHGELLSLMKSAQAALKRVEAAGSLKPSLHLGLMESFAESAAPHLIVSLSSSVRSLVCLTGGADRLVELLRDGKVDIILSINPCFENSRLRRHLLLEEPSVIIFPKRAGVGISRSWTWGELAFCGLPLIKNYFASGGGRLESRHLTTHDLNFVSKLQTDNNALCIKMVAEGAGWAIIRPLTLLAHEYLLPELQIYASPDPGVRRKVYVLADEKVPQDLR</sequence>
<dbReference type="GO" id="GO:0005829">
    <property type="term" value="C:cytosol"/>
    <property type="evidence" value="ECO:0007669"/>
    <property type="project" value="TreeGrafter"/>
</dbReference>
<gene>
    <name evidence="6" type="ORF">GBM95_08930</name>
</gene>
<dbReference type="Pfam" id="PF00126">
    <property type="entry name" value="HTH_1"/>
    <property type="match status" value="1"/>
</dbReference>
<dbReference type="Gene3D" id="3.40.190.10">
    <property type="entry name" value="Periplasmic binding protein-like II"/>
    <property type="match status" value="2"/>
</dbReference>
<dbReference type="AlphaFoldDB" id="A0A6I1EHN1"/>
<dbReference type="EMBL" id="WEHX01000070">
    <property type="protein sequence ID" value="KAB7656569.1"/>
    <property type="molecule type" value="Genomic_DNA"/>
</dbReference>
<name>A0A6I1EHN1_9BURK</name>
<proteinExistence type="inferred from homology"/>
<dbReference type="InterPro" id="IPR050950">
    <property type="entry name" value="HTH-type_LysR_regulators"/>
</dbReference>
<evidence type="ECO:0000256" key="2">
    <source>
        <dbReference type="ARBA" id="ARBA00023015"/>
    </source>
</evidence>
<evidence type="ECO:0000256" key="1">
    <source>
        <dbReference type="ARBA" id="ARBA00009437"/>
    </source>
</evidence>
<evidence type="ECO:0000259" key="5">
    <source>
        <dbReference type="PROSITE" id="PS50931"/>
    </source>
</evidence>
<dbReference type="SUPFAM" id="SSF53850">
    <property type="entry name" value="Periplasmic binding protein-like II"/>
    <property type="match status" value="1"/>
</dbReference>
<dbReference type="Proteomes" id="UP000430564">
    <property type="component" value="Unassembled WGS sequence"/>
</dbReference>
<dbReference type="InterPro" id="IPR005119">
    <property type="entry name" value="LysR_subst-bd"/>
</dbReference>
<dbReference type="PANTHER" id="PTHR30419">
    <property type="entry name" value="HTH-TYPE TRANSCRIPTIONAL REGULATOR YBHD"/>
    <property type="match status" value="1"/>
</dbReference>
<dbReference type="OrthoDB" id="6113677at2"/>
<dbReference type="Pfam" id="PF03466">
    <property type="entry name" value="LysR_substrate"/>
    <property type="match status" value="1"/>
</dbReference>
<dbReference type="PROSITE" id="PS50931">
    <property type="entry name" value="HTH_LYSR"/>
    <property type="match status" value="1"/>
</dbReference>
<accession>A0A6I1EHN1</accession>
<comment type="caution">
    <text evidence="6">The sequence shown here is derived from an EMBL/GenBank/DDBJ whole genome shotgun (WGS) entry which is preliminary data.</text>
</comment>
<protein>
    <submittedName>
        <fullName evidence="6">LysR family transcriptional regulator</fullName>
    </submittedName>
</protein>
<evidence type="ECO:0000313" key="7">
    <source>
        <dbReference type="Proteomes" id="UP000430564"/>
    </source>
</evidence>
<dbReference type="SUPFAM" id="SSF46785">
    <property type="entry name" value="Winged helix' DNA-binding domain"/>
    <property type="match status" value="1"/>
</dbReference>
<dbReference type="InterPro" id="IPR036390">
    <property type="entry name" value="WH_DNA-bd_sf"/>
</dbReference>
<evidence type="ECO:0000256" key="4">
    <source>
        <dbReference type="ARBA" id="ARBA00023163"/>
    </source>
</evidence>
<dbReference type="InterPro" id="IPR036388">
    <property type="entry name" value="WH-like_DNA-bd_sf"/>
</dbReference>
<dbReference type="RefSeq" id="WP_152158784.1">
    <property type="nucleotide sequence ID" value="NZ_WEHX01000070.1"/>
</dbReference>
<organism evidence="6 7">
    <name type="scientific">Sutterella seckii</name>
    <dbReference type="NCBI Taxonomy" id="1944635"/>
    <lineage>
        <taxon>Bacteria</taxon>
        <taxon>Pseudomonadati</taxon>
        <taxon>Pseudomonadota</taxon>
        <taxon>Betaproteobacteria</taxon>
        <taxon>Burkholderiales</taxon>
        <taxon>Sutterellaceae</taxon>
        <taxon>Sutterella</taxon>
    </lineage>
</organism>
<comment type="similarity">
    <text evidence="1">Belongs to the LysR transcriptional regulatory family.</text>
</comment>
<dbReference type="GO" id="GO:0003677">
    <property type="term" value="F:DNA binding"/>
    <property type="evidence" value="ECO:0007669"/>
    <property type="project" value="UniProtKB-KW"/>
</dbReference>
<dbReference type="InterPro" id="IPR000847">
    <property type="entry name" value="LysR_HTH_N"/>
</dbReference>
<dbReference type="GO" id="GO:0003700">
    <property type="term" value="F:DNA-binding transcription factor activity"/>
    <property type="evidence" value="ECO:0007669"/>
    <property type="project" value="InterPro"/>
</dbReference>
<dbReference type="Gene3D" id="1.10.10.10">
    <property type="entry name" value="Winged helix-like DNA-binding domain superfamily/Winged helix DNA-binding domain"/>
    <property type="match status" value="1"/>
</dbReference>
<evidence type="ECO:0000313" key="6">
    <source>
        <dbReference type="EMBL" id="KAB7656569.1"/>
    </source>
</evidence>
<keyword evidence="4" id="KW-0804">Transcription</keyword>
<keyword evidence="3" id="KW-0238">DNA-binding</keyword>